<feature type="coiled-coil region" evidence="1">
    <location>
        <begin position="393"/>
        <end position="420"/>
    </location>
</feature>
<dbReference type="PANTHER" id="PTHR33096">
    <property type="entry name" value="CXC2 DOMAIN-CONTAINING PROTEIN"/>
    <property type="match status" value="1"/>
</dbReference>
<dbReference type="EMBL" id="JANVFU010000002">
    <property type="protein sequence ID" value="KAJ3749693.1"/>
    <property type="molecule type" value="Genomic_DNA"/>
</dbReference>
<evidence type="ECO:0000256" key="1">
    <source>
        <dbReference type="SAM" id="Coils"/>
    </source>
</evidence>
<keyword evidence="3" id="KW-1185">Reference proteome</keyword>
<accession>A0A9W8P9L7</accession>
<proteinExistence type="predicted"/>
<dbReference type="PANTHER" id="PTHR33096:SF1">
    <property type="entry name" value="CXC1-LIKE CYSTEINE CLUSTER ASSOCIATED WITH KDZ TRANSPOSASES DOMAIN-CONTAINING PROTEIN"/>
    <property type="match status" value="1"/>
</dbReference>
<sequence length="622" mass="71515">MALRWYNALQQATTSFVDSILDISRQELLEGAKPNSTLTSLLPVTSQSIEDCTGEHNHDRPSKRTRTEDYLRSRCPVCFGGKSDFTEGFSVIVCIDACFTQKHNKQPRDPKHTHPKSVFVSPEEVDTWRNFVEEVRPRRSSPAKHTPETEEDGFEGMMKVPKSVLDICQDSFTAADGNREKASTQFFDSIALMALLCHHDRVLWLADMTTAGERQHYVFALISKLFEQLPSHYMVGILYDIACAVERSCVNWGFLDEYVPRITFAISVFHAFGHGWACQCVYHPRKCIGFGLSDGEGCERFWHSISKLIAYLRVCGGGQKDVLWSMWEPQDLREQWESQKHAATRPLPRKSRSAAKTGIEEALRLRKARDTLCDSIKNLENIIIDGASEPYEIAEAEMELPNLRERLDKVQKHLVSKERALGVEGKNRYNHLASSPFITDRMNARALKLRLRQRLQARKFERDRLERTFRRQINTSERKLHNHTEDLVKRRDHGIQSLAQRYNKLCEQMVNHISLGRAPANAIAPRPIPTKELFSLDVDDSIWDDIGLDESEQTTDLPLWLVDEGVRMEIQGILLRDRCDEELQQLRYELKSLAEWHSEEWTIVNMAIAAIQGMSTICLLYL</sequence>
<dbReference type="AlphaFoldDB" id="A0A9W8P9L7"/>
<organism evidence="2 3">
    <name type="scientific">Lentinula detonsa</name>
    <dbReference type="NCBI Taxonomy" id="2804962"/>
    <lineage>
        <taxon>Eukaryota</taxon>
        <taxon>Fungi</taxon>
        <taxon>Dikarya</taxon>
        <taxon>Basidiomycota</taxon>
        <taxon>Agaricomycotina</taxon>
        <taxon>Agaricomycetes</taxon>
        <taxon>Agaricomycetidae</taxon>
        <taxon>Agaricales</taxon>
        <taxon>Marasmiineae</taxon>
        <taxon>Omphalotaceae</taxon>
        <taxon>Lentinula</taxon>
    </lineage>
</organism>
<reference evidence="2 3" key="1">
    <citation type="journal article" date="2023" name="Proc. Natl. Acad. Sci. U.S.A.">
        <title>A global phylogenomic analysis of the shiitake genus Lentinula.</title>
        <authorList>
            <person name="Sierra-Patev S."/>
            <person name="Min B."/>
            <person name="Naranjo-Ortiz M."/>
            <person name="Looney B."/>
            <person name="Konkel Z."/>
            <person name="Slot J.C."/>
            <person name="Sakamoto Y."/>
            <person name="Steenwyk J.L."/>
            <person name="Rokas A."/>
            <person name="Carro J."/>
            <person name="Camarero S."/>
            <person name="Ferreira P."/>
            <person name="Molpeceres G."/>
            <person name="Ruiz-Duenas F.J."/>
            <person name="Serrano A."/>
            <person name="Henrissat B."/>
            <person name="Drula E."/>
            <person name="Hughes K.W."/>
            <person name="Mata J.L."/>
            <person name="Ishikawa N.K."/>
            <person name="Vargas-Isla R."/>
            <person name="Ushijima S."/>
            <person name="Smith C.A."/>
            <person name="Donoghue J."/>
            <person name="Ahrendt S."/>
            <person name="Andreopoulos W."/>
            <person name="He G."/>
            <person name="LaButti K."/>
            <person name="Lipzen A."/>
            <person name="Ng V."/>
            <person name="Riley R."/>
            <person name="Sandor L."/>
            <person name="Barry K."/>
            <person name="Martinez A.T."/>
            <person name="Xiao Y."/>
            <person name="Gibbons J.G."/>
            <person name="Terashima K."/>
            <person name="Grigoriev I.V."/>
            <person name="Hibbett D."/>
        </authorList>
    </citation>
    <scope>NUCLEOTIDE SEQUENCE [LARGE SCALE GENOMIC DNA]</scope>
    <source>
        <strain evidence="2 3">TFB7810</strain>
    </source>
</reference>
<evidence type="ECO:0008006" key="4">
    <source>
        <dbReference type="Google" id="ProtNLM"/>
    </source>
</evidence>
<keyword evidence="1" id="KW-0175">Coiled coil</keyword>
<dbReference type="InterPro" id="IPR040521">
    <property type="entry name" value="KDZ"/>
</dbReference>
<protein>
    <recommendedName>
        <fullName evidence="4">CxC1-like cysteine cluster associated with KDZ transposases domain-containing protein</fullName>
    </recommendedName>
</protein>
<comment type="caution">
    <text evidence="2">The sequence shown here is derived from an EMBL/GenBank/DDBJ whole genome shotgun (WGS) entry which is preliminary data.</text>
</comment>
<dbReference type="Pfam" id="PF18758">
    <property type="entry name" value="KDZ"/>
    <property type="match status" value="1"/>
</dbReference>
<name>A0A9W8P9L7_9AGAR</name>
<evidence type="ECO:0000313" key="2">
    <source>
        <dbReference type="EMBL" id="KAJ3749693.1"/>
    </source>
</evidence>
<dbReference type="Proteomes" id="UP001142393">
    <property type="component" value="Unassembled WGS sequence"/>
</dbReference>
<evidence type="ECO:0000313" key="3">
    <source>
        <dbReference type="Proteomes" id="UP001142393"/>
    </source>
</evidence>
<gene>
    <name evidence="2" type="ORF">DFH05DRAFT_1533401</name>
</gene>